<keyword evidence="1" id="KW-1133">Transmembrane helix</keyword>
<sequence>MNLILNYKKYLSLLLIAIIAFGFIFSIIPVHKALADTGTITNDDIKNQLNQVTGNTSSTDASTQIKTQGSNILKYIFLMVGFIFIGLIVLAGTKIGMSIDDKERARAIKWVLGIIIAIIVVASAPFVYNWAINASLK</sequence>
<keyword evidence="1" id="KW-0472">Membrane</keyword>
<geneLocation type="plasmid" evidence="2 3">
    <name>pMU3262</name>
</geneLocation>
<dbReference type="InterPro" id="IPR043993">
    <property type="entry name" value="T4SS_pilin"/>
</dbReference>
<dbReference type="RefSeq" id="WP_014759519.1">
    <property type="nucleotide sequence ID" value="NC_017998.1"/>
</dbReference>
<dbReference type="KEGG" id="tsh:Tsac_2699"/>
<proteinExistence type="predicted"/>
<dbReference type="PATRIC" id="fig|1094508.3.peg.2735"/>
<dbReference type="Proteomes" id="UP000006178">
    <property type="component" value="Plasmid pMU3262"/>
</dbReference>
<reference evidence="2 3" key="1">
    <citation type="journal article" date="2014" name="Appl. Environ. Microbiol.">
        <title>Profile of Secreted Hydrolases, Associated Proteins, and SlpA in Thermoanaerobacterium saccharolyticum during the Degradation of Hemicellulose.</title>
        <authorList>
            <person name="Currie D.H."/>
            <person name="Guss A.M."/>
            <person name="Herring C.D."/>
            <person name="Giannone R.J."/>
            <person name="Johnson C.M."/>
            <person name="Lankford P.K."/>
            <person name="Brown S.D."/>
            <person name="Hettich R.L."/>
            <person name="Lynd L.R."/>
        </authorList>
    </citation>
    <scope>NUCLEOTIDE SEQUENCE [LARGE SCALE GENOMIC DNA]</scope>
    <source>
        <strain evidence="3">DSM 8691 / JW/SL-YS485</strain>
    </source>
</reference>
<dbReference type="EMBL" id="CP003185">
    <property type="protein sequence ID" value="AFK94248.1"/>
    <property type="molecule type" value="Genomic_DNA"/>
</dbReference>
<keyword evidence="1" id="KW-0812">Transmembrane</keyword>
<gene>
    <name evidence="2" type="ordered locus">Tsac_2699</name>
</gene>
<accession>I3WBP7</accession>
<evidence type="ECO:0000313" key="2">
    <source>
        <dbReference type="EMBL" id="AFK94248.1"/>
    </source>
</evidence>
<dbReference type="Pfam" id="PF18895">
    <property type="entry name" value="T4SS_pilin"/>
    <property type="match status" value="1"/>
</dbReference>
<dbReference type="AlphaFoldDB" id="I3WBP7"/>
<feature type="transmembrane region" description="Helical" evidence="1">
    <location>
        <begin position="12"/>
        <end position="30"/>
    </location>
</feature>
<evidence type="ECO:0000256" key="1">
    <source>
        <dbReference type="SAM" id="Phobius"/>
    </source>
</evidence>
<keyword evidence="3" id="KW-1185">Reference proteome</keyword>
<feature type="transmembrane region" description="Helical" evidence="1">
    <location>
        <begin position="110"/>
        <end position="131"/>
    </location>
</feature>
<evidence type="ECO:0000313" key="3">
    <source>
        <dbReference type="Proteomes" id="UP000006178"/>
    </source>
</evidence>
<organism evidence="2 3">
    <name type="scientific">Thermoanaerobacterium saccharolyticum (strain DSM 8691 / JW/SL-YS485)</name>
    <dbReference type="NCBI Taxonomy" id="1094508"/>
    <lineage>
        <taxon>Bacteria</taxon>
        <taxon>Bacillati</taxon>
        <taxon>Bacillota</taxon>
        <taxon>Clostridia</taxon>
        <taxon>Thermoanaerobacterales</taxon>
        <taxon>Thermoanaerobacteraceae</taxon>
        <taxon>Thermoanaerobacterium</taxon>
    </lineage>
</organism>
<protein>
    <submittedName>
        <fullName evidence="2">Uncharacterized protein</fullName>
    </submittedName>
</protein>
<name>I3WBP7_THESW</name>
<feature type="transmembrane region" description="Helical" evidence="1">
    <location>
        <begin position="72"/>
        <end position="90"/>
    </location>
</feature>
<dbReference type="BioCyc" id="TSAC1094508:GLMA-2746-MONOMER"/>
<keyword evidence="2" id="KW-0614">Plasmid</keyword>